<dbReference type="InterPro" id="IPR009081">
    <property type="entry name" value="PP-bd_ACP"/>
</dbReference>
<dbReference type="Pfam" id="PF00501">
    <property type="entry name" value="AMP-binding"/>
    <property type="match status" value="1"/>
</dbReference>
<dbReference type="InterPro" id="IPR010071">
    <property type="entry name" value="AA_adenyl_dom"/>
</dbReference>
<dbReference type="NCBIfam" id="TIGR01733">
    <property type="entry name" value="AA-adenyl-dom"/>
    <property type="match status" value="1"/>
</dbReference>
<dbReference type="InterPro" id="IPR025110">
    <property type="entry name" value="AMP-bd_C"/>
</dbReference>
<evidence type="ECO:0000256" key="2">
    <source>
        <dbReference type="ARBA" id="ARBA00022450"/>
    </source>
</evidence>
<dbReference type="InterPro" id="IPR023213">
    <property type="entry name" value="CAT-like_dom_sf"/>
</dbReference>
<name>A0A4Q7VRG5_9BURK</name>
<dbReference type="Gene3D" id="3.30.300.30">
    <property type="match status" value="1"/>
</dbReference>
<keyword evidence="2" id="KW-0596">Phosphopantetheine</keyword>
<dbReference type="PANTHER" id="PTHR45527">
    <property type="entry name" value="NONRIBOSOMAL PEPTIDE SYNTHETASE"/>
    <property type="match status" value="1"/>
</dbReference>
<dbReference type="GO" id="GO:0031177">
    <property type="term" value="F:phosphopantetheine binding"/>
    <property type="evidence" value="ECO:0007669"/>
    <property type="project" value="InterPro"/>
</dbReference>
<dbReference type="PROSITE" id="PS50075">
    <property type="entry name" value="CARRIER"/>
    <property type="match status" value="1"/>
</dbReference>
<evidence type="ECO:0000256" key="3">
    <source>
        <dbReference type="ARBA" id="ARBA00022553"/>
    </source>
</evidence>
<dbReference type="Gene3D" id="2.30.38.10">
    <property type="entry name" value="Luciferase, Domain 3"/>
    <property type="match status" value="1"/>
</dbReference>
<dbReference type="Gene3D" id="3.30.559.30">
    <property type="entry name" value="Nonribosomal peptide synthetase, condensation domain"/>
    <property type="match status" value="1"/>
</dbReference>
<dbReference type="EMBL" id="SHKO01000001">
    <property type="protein sequence ID" value="RZT99029.1"/>
    <property type="molecule type" value="Genomic_DNA"/>
</dbReference>
<feature type="domain" description="Carrier" evidence="4">
    <location>
        <begin position="505"/>
        <end position="580"/>
    </location>
</feature>
<dbReference type="InterPro" id="IPR036736">
    <property type="entry name" value="ACP-like_sf"/>
</dbReference>
<dbReference type="SMART" id="SM00823">
    <property type="entry name" value="PKS_PP"/>
    <property type="match status" value="1"/>
</dbReference>
<dbReference type="InterPro" id="IPR001242">
    <property type="entry name" value="Condensation_dom"/>
</dbReference>
<dbReference type="GO" id="GO:0003824">
    <property type="term" value="F:catalytic activity"/>
    <property type="evidence" value="ECO:0007669"/>
    <property type="project" value="InterPro"/>
</dbReference>
<dbReference type="SUPFAM" id="SSF56801">
    <property type="entry name" value="Acetyl-CoA synthetase-like"/>
    <property type="match status" value="1"/>
</dbReference>
<reference evidence="5 6" key="1">
    <citation type="submission" date="2019-02" db="EMBL/GenBank/DDBJ databases">
        <title>Genomic Encyclopedia of Type Strains, Phase IV (KMG-IV): sequencing the most valuable type-strain genomes for metagenomic binning, comparative biology and taxonomic classification.</title>
        <authorList>
            <person name="Goeker M."/>
        </authorList>
    </citation>
    <scope>NUCLEOTIDE SEQUENCE [LARGE SCALE GENOMIC DNA]</scope>
    <source>
        <strain evidence="5 6">DSM 23814</strain>
    </source>
</reference>
<keyword evidence="6" id="KW-1185">Reference proteome</keyword>
<dbReference type="GO" id="GO:0005737">
    <property type="term" value="C:cytoplasm"/>
    <property type="evidence" value="ECO:0007669"/>
    <property type="project" value="TreeGrafter"/>
</dbReference>
<protein>
    <submittedName>
        <fullName evidence="5">Amino acid adenylation domain-containing protein</fullName>
    </submittedName>
</protein>
<sequence length="1004" mass="112452">MSHSLHEFVLKKVSAIPDLIAVVDEQGITLTYAALYTRSTMWMQLLIKNGASTGDRIGVAVKRNTELLCILLGVLRAGCSWVPLDPAYPSKWLDFVIKDSGLKFLIQDNDQLTENQNPGYVSLSIDDIDKLNHNSIPTEISVKATDICYVIYTSGSTGVPKGVMIQHKNAVNLIEWSLTAFSRQEMSRVICSTSICFDLSIFEIFGTLAAGGTCYLVENGLSIMSLSEDTRPTLINTVPSIMREILRLNALPREKLVVNLAGEPLGIDLVNSLRGFPNVARVVNLYGPSETTTYSTYTEIQVGEDKVSIGKPIRETQIFILDKQKKMVSSGEIGEIYIAGQGVSAGYINQPALTKEKFVTLDLIDQNSILAYRTGDMARQLPDGNLEYLGRIDDQVKIRGHRIELQQIEETLLNQPHILEAAVVVAHQNQENALLVAYIVLVSNCQTDVQTMRHSIGEEMPLYMIPGRWEIRESLPKLPNGKVNRKQLRLWSENIPAQLVGNENVALTRLETLISEIILRSTGLSHLDSDVDFFSLGVNSLSALKIASLIGGAIGKTLPSSILYQFNTVNALTAFLNTIDSSGVLESEIKSTVPEITDAQRQMLFLSILTDNSPANNVAFVIHVNETYSSSYKSEKLINSLFFSSPLMRCRSTLDGEWVYIEEKPAVDYYIGDFSGAEVEAITLRASQKNIDPTESSLWRLTVVLNKCAPTLLIFNFHHLLIDEISLNLLVEIVRKSLTNNERIRLPVMEFGKTKRSVQDEHDNRKWWLKNLNKLDSHFLTKLQPLMIDNVTDTRSLRSSSHIIGKNYETLVSICQKYNVTLYEFMLSLAARILSDWLGAQAISIGTIMSVRHKEELPTGVGFYGNLVPLLIQHQSSMSREEFLLEVVRTVKDANRHSSVSSTWLQLELQKRMNQKNTLPIMYGCIRALDDMAGDAIAKVTEVNVQHSHSLLNFQVRYSEKEIVLFIDGNEDAFNQNTLDDLLNNWVSKLMETVMVFEGAEIYE</sequence>
<dbReference type="InterPro" id="IPR006162">
    <property type="entry name" value="Ppantetheine_attach_site"/>
</dbReference>
<dbReference type="InterPro" id="IPR020845">
    <property type="entry name" value="AMP-binding_CS"/>
</dbReference>
<dbReference type="Gene3D" id="3.30.559.10">
    <property type="entry name" value="Chloramphenicol acetyltransferase-like domain"/>
    <property type="match status" value="1"/>
</dbReference>
<dbReference type="Gene3D" id="1.10.1200.10">
    <property type="entry name" value="ACP-like"/>
    <property type="match status" value="1"/>
</dbReference>
<dbReference type="InterPro" id="IPR045851">
    <property type="entry name" value="AMP-bd_C_sf"/>
</dbReference>
<dbReference type="Pfam" id="PF00668">
    <property type="entry name" value="Condensation"/>
    <property type="match status" value="1"/>
</dbReference>
<dbReference type="GO" id="GO:0043041">
    <property type="term" value="P:amino acid activation for nonribosomal peptide biosynthetic process"/>
    <property type="evidence" value="ECO:0007669"/>
    <property type="project" value="TreeGrafter"/>
</dbReference>
<dbReference type="GO" id="GO:0044550">
    <property type="term" value="P:secondary metabolite biosynthetic process"/>
    <property type="evidence" value="ECO:0007669"/>
    <property type="project" value="TreeGrafter"/>
</dbReference>
<dbReference type="Pfam" id="PF13193">
    <property type="entry name" value="AMP-binding_C"/>
    <property type="match status" value="1"/>
</dbReference>
<dbReference type="SUPFAM" id="SSF52777">
    <property type="entry name" value="CoA-dependent acyltransferases"/>
    <property type="match status" value="2"/>
</dbReference>
<dbReference type="InterPro" id="IPR020806">
    <property type="entry name" value="PKS_PP-bd"/>
</dbReference>
<evidence type="ECO:0000313" key="5">
    <source>
        <dbReference type="EMBL" id="RZT99029.1"/>
    </source>
</evidence>
<organism evidence="5 6">
    <name type="scientific">Advenella incenata</name>
    <dbReference type="NCBI Taxonomy" id="267800"/>
    <lineage>
        <taxon>Bacteria</taxon>
        <taxon>Pseudomonadati</taxon>
        <taxon>Pseudomonadota</taxon>
        <taxon>Betaproteobacteria</taxon>
        <taxon>Burkholderiales</taxon>
        <taxon>Alcaligenaceae</taxon>
    </lineage>
</organism>
<dbReference type="OrthoDB" id="6297021at2"/>
<evidence type="ECO:0000256" key="1">
    <source>
        <dbReference type="ARBA" id="ARBA00001957"/>
    </source>
</evidence>
<proteinExistence type="predicted"/>
<dbReference type="PANTHER" id="PTHR45527:SF1">
    <property type="entry name" value="FATTY ACID SYNTHASE"/>
    <property type="match status" value="1"/>
</dbReference>
<keyword evidence="3" id="KW-0597">Phosphoprotein</keyword>
<dbReference type="PROSITE" id="PS00012">
    <property type="entry name" value="PHOSPHOPANTETHEINE"/>
    <property type="match status" value="1"/>
</dbReference>
<dbReference type="RefSeq" id="WP_130303331.1">
    <property type="nucleotide sequence ID" value="NZ_SHKO01000001.1"/>
</dbReference>
<dbReference type="Pfam" id="PF00550">
    <property type="entry name" value="PP-binding"/>
    <property type="match status" value="1"/>
</dbReference>
<dbReference type="SUPFAM" id="SSF47336">
    <property type="entry name" value="ACP-like"/>
    <property type="match status" value="1"/>
</dbReference>
<gene>
    <name evidence="5" type="ORF">EV681_0810</name>
</gene>
<comment type="cofactor">
    <cofactor evidence="1">
        <name>pantetheine 4'-phosphate</name>
        <dbReference type="ChEBI" id="CHEBI:47942"/>
    </cofactor>
</comment>
<accession>A0A4Q7VRG5</accession>
<dbReference type="PROSITE" id="PS00455">
    <property type="entry name" value="AMP_BINDING"/>
    <property type="match status" value="1"/>
</dbReference>
<dbReference type="Proteomes" id="UP000293398">
    <property type="component" value="Unassembled WGS sequence"/>
</dbReference>
<comment type="caution">
    <text evidence="5">The sequence shown here is derived from an EMBL/GenBank/DDBJ whole genome shotgun (WGS) entry which is preliminary data.</text>
</comment>
<dbReference type="AlphaFoldDB" id="A0A4Q7VRG5"/>
<evidence type="ECO:0000259" key="4">
    <source>
        <dbReference type="PROSITE" id="PS50075"/>
    </source>
</evidence>
<dbReference type="InterPro" id="IPR000873">
    <property type="entry name" value="AMP-dep_synth/lig_dom"/>
</dbReference>
<dbReference type="Gene3D" id="3.40.50.980">
    <property type="match status" value="2"/>
</dbReference>
<evidence type="ECO:0000313" key="6">
    <source>
        <dbReference type="Proteomes" id="UP000293398"/>
    </source>
</evidence>